<comment type="subcellular location">
    <subcellularLocation>
        <location evidence="1">Membrane</location>
    </subcellularLocation>
</comment>
<dbReference type="InterPro" id="IPR001129">
    <property type="entry name" value="Membr-assoc_MAPEG"/>
</dbReference>
<organism evidence="6">
    <name type="scientific">Ruegeria sp. PrR005</name>
    <dbReference type="NCBI Taxonomy" id="2706882"/>
    <lineage>
        <taxon>Bacteria</taxon>
        <taxon>Pseudomonadati</taxon>
        <taxon>Pseudomonadota</taxon>
        <taxon>Alphaproteobacteria</taxon>
        <taxon>Rhodobacterales</taxon>
        <taxon>Roseobacteraceae</taxon>
        <taxon>Ruegeria</taxon>
    </lineage>
</organism>
<feature type="transmembrane region" description="Helical" evidence="5">
    <location>
        <begin position="70"/>
        <end position="97"/>
    </location>
</feature>
<keyword evidence="4 5" id="KW-0472">Membrane</keyword>
<evidence type="ECO:0000256" key="5">
    <source>
        <dbReference type="SAM" id="Phobius"/>
    </source>
</evidence>
<dbReference type="AlphaFoldDB" id="A0A6B2NXM8"/>
<sequence>MMESFPTELGILTCLMILAASLWIPYVVGIATDPSHEEAFARPAQISNLRPWVQRAHRAHLNLLEQAMPFAVLVLILALMNGFSTLTYWTAIAFFWIRVLHAAGMISGYARMPLRPILFSAGWVCTLLMAYAIFAAR</sequence>
<name>A0A6B2NXM8_9RHOB</name>
<keyword evidence="2 5" id="KW-0812">Transmembrane</keyword>
<dbReference type="Gene3D" id="1.20.120.550">
    <property type="entry name" value="Membrane associated eicosanoid/glutathione metabolism-like domain"/>
    <property type="match status" value="1"/>
</dbReference>
<evidence type="ECO:0000256" key="1">
    <source>
        <dbReference type="ARBA" id="ARBA00004370"/>
    </source>
</evidence>
<feature type="transmembrane region" description="Helical" evidence="5">
    <location>
        <begin position="117"/>
        <end position="136"/>
    </location>
</feature>
<feature type="transmembrane region" description="Helical" evidence="5">
    <location>
        <begin position="9"/>
        <end position="28"/>
    </location>
</feature>
<dbReference type="GO" id="GO:0016020">
    <property type="term" value="C:membrane"/>
    <property type="evidence" value="ECO:0007669"/>
    <property type="project" value="UniProtKB-SubCell"/>
</dbReference>
<dbReference type="SUPFAM" id="SSF161084">
    <property type="entry name" value="MAPEG domain-like"/>
    <property type="match status" value="1"/>
</dbReference>
<evidence type="ECO:0000313" key="6">
    <source>
        <dbReference type="EMBL" id="NDW47427.1"/>
    </source>
</evidence>
<comment type="caution">
    <text evidence="6">The sequence shown here is derived from an EMBL/GenBank/DDBJ whole genome shotgun (WGS) entry which is preliminary data.</text>
</comment>
<dbReference type="EMBL" id="JAAGOX010000054">
    <property type="protein sequence ID" value="NDW47427.1"/>
    <property type="molecule type" value="Genomic_DNA"/>
</dbReference>
<evidence type="ECO:0000256" key="4">
    <source>
        <dbReference type="ARBA" id="ARBA00023136"/>
    </source>
</evidence>
<protein>
    <submittedName>
        <fullName evidence="6">MAPEG family protein</fullName>
    </submittedName>
</protein>
<gene>
    <name evidence="6" type="ORF">G0P99_20985</name>
</gene>
<evidence type="ECO:0000256" key="2">
    <source>
        <dbReference type="ARBA" id="ARBA00022692"/>
    </source>
</evidence>
<proteinExistence type="predicted"/>
<accession>A0A6B2NXM8</accession>
<keyword evidence="3 5" id="KW-1133">Transmembrane helix</keyword>
<dbReference type="Pfam" id="PF01124">
    <property type="entry name" value="MAPEG"/>
    <property type="match status" value="1"/>
</dbReference>
<evidence type="ECO:0000256" key="3">
    <source>
        <dbReference type="ARBA" id="ARBA00022989"/>
    </source>
</evidence>
<reference evidence="6" key="1">
    <citation type="submission" date="2020-02" db="EMBL/GenBank/DDBJ databases">
        <title>Delineation of the pyrene-degrading pathway in Roseobacter clade bacteria by genomic analysis.</title>
        <authorList>
            <person name="Zhou H."/>
            <person name="Wang H."/>
        </authorList>
    </citation>
    <scope>NUCLEOTIDE SEQUENCE</scope>
    <source>
        <strain evidence="6">PrR005</strain>
    </source>
</reference>
<dbReference type="InterPro" id="IPR023352">
    <property type="entry name" value="MAPEG-like_dom_sf"/>
</dbReference>